<reference evidence="3 4" key="1">
    <citation type="journal article" date="2009" name="PLoS Genet.">
        <title>The genome of Nectria haematococca: contribution of supernumerary chromosomes to gene expansion.</title>
        <authorList>
            <person name="Coleman J.J."/>
            <person name="Rounsley S.D."/>
            <person name="Rodriguez-Carres M."/>
            <person name="Kuo A."/>
            <person name="Wasmann C.C."/>
            <person name="Grimwood J."/>
            <person name="Schmutz J."/>
            <person name="Taga M."/>
            <person name="White G.J."/>
            <person name="Zhou S."/>
            <person name="Schwartz D.C."/>
            <person name="Freitag M."/>
            <person name="Ma L.J."/>
            <person name="Danchin E.G."/>
            <person name="Henrissat B."/>
            <person name="Coutinho P.M."/>
            <person name="Nelson D.R."/>
            <person name="Straney D."/>
            <person name="Napoli C.A."/>
            <person name="Barker B.M."/>
            <person name="Gribskov M."/>
            <person name="Rep M."/>
            <person name="Kroken S."/>
            <person name="Molnar I."/>
            <person name="Rensing C."/>
            <person name="Kennell J.C."/>
            <person name="Zamora J."/>
            <person name="Farman M.L."/>
            <person name="Selker E.U."/>
            <person name="Salamov A."/>
            <person name="Shapiro H."/>
            <person name="Pangilinan J."/>
            <person name="Lindquist E."/>
            <person name="Lamers C."/>
            <person name="Grigoriev I.V."/>
            <person name="Geiser D.M."/>
            <person name="Covert S.F."/>
            <person name="Temporini E."/>
            <person name="Vanetten H.D."/>
        </authorList>
    </citation>
    <scope>NUCLEOTIDE SEQUENCE [LARGE SCALE GENOMIC DNA]</scope>
    <source>
        <strain evidence="4">ATCC MYA-4622 / CBS 123669 / FGSC 9596 / NRRL 45880 / 77-13-4</strain>
    </source>
</reference>
<accession>C7YZL9</accession>
<dbReference type="VEuPathDB" id="FungiDB:NECHADRAFT_84074"/>
<protein>
    <recommendedName>
        <fullName evidence="5">Secreted protein</fullName>
    </recommendedName>
</protein>
<evidence type="ECO:0000313" key="4">
    <source>
        <dbReference type="Proteomes" id="UP000005206"/>
    </source>
</evidence>
<dbReference type="RefSeq" id="XP_003048341.1">
    <property type="nucleotide sequence ID" value="XM_003048295.1"/>
</dbReference>
<evidence type="ECO:0000256" key="1">
    <source>
        <dbReference type="SAM" id="MobiDB-lite"/>
    </source>
</evidence>
<evidence type="ECO:0000313" key="3">
    <source>
        <dbReference type="EMBL" id="EEU42628.1"/>
    </source>
</evidence>
<dbReference type="KEGG" id="nhe:NECHADRAFT_84074"/>
<dbReference type="Proteomes" id="UP000005206">
    <property type="component" value="Chromosome 8"/>
</dbReference>
<name>C7YZL9_FUSV7</name>
<keyword evidence="2" id="KW-0732">Signal</keyword>
<evidence type="ECO:0008006" key="5">
    <source>
        <dbReference type="Google" id="ProtNLM"/>
    </source>
</evidence>
<dbReference type="InParanoid" id="C7YZL9"/>
<feature type="chain" id="PRO_5002988816" description="Secreted protein" evidence="2">
    <location>
        <begin position="19"/>
        <end position="181"/>
    </location>
</feature>
<dbReference type="AlphaFoldDB" id="C7YZL9"/>
<sequence length="181" mass="19971">MSLVTVLVVAAWHTLASGAPLLVGTPQRSLTRDDDDVPVNLWRPSCLQSRLELGGSRGFQPNLPLFGDLAVGERALRSSTDLRVDGWSPKALAWARKFPVVPSCVLSSGPHRRQCDVHGTGSRATFSSREGQEGLARTEGRRETKDPKEPPQGKATLHRVYRSYPGCRWRDIELCRENSGQ</sequence>
<dbReference type="EMBL" id="GG698904">
    <property type="protein sequence ID" value="EEU42628.1"/>
    <property type="molecule type" value="Genomic_DNA"/>
</dbReference>
<gene>
    <name evidence="3" type="ORF">NECHADRAFT_84074</name>
</gene>
<dbReference type="GeneID" id="9667615"/>
<feature type="signal peptide" evidence="2">
    <location>
        <begin position="1"/>
        <end position="18"/>
    </location>
</feature>
<organism evidence="3 4">
    <name type="scientific">Fusarium vanettenii (strain ATCC MYA-4622 / CBS 123669 / FGSC 9596 / NRRL 45880 / 77-13-4)</name>
    <name type="common">Fusarium solani subsp. pisi</name>
    <dbReference type="NCBI Taxonomy" id="660122"/>
    <lineage>
        <taxon>Eukaryota</taxon>
        <taxon>Fungi</taxon>
        <taxon>Dikarya</taxon>
        <taxon>Ascomycota</taxon>
        <taxon>Pezizomycotina</taxon>
        <taxon>Sordariomycetes</taxon>
        <taxon>Hypocreomycetidae</taxon>
        <taxon>Hypocreales</taxon>
        <taxon>Nectriaceae</taxon>
        <taxon>Fusarium</taxon>
        <taxon>Fusarium solani species complex</taxon>
        <taxon>Fusarium vanettenii</taxon>
    </lineage>
</organism>
<keyword evidence="4" id="KW-1185">Reference proteome</keyword>
<feature type="region of interest" description="Disordered" evidence="1">
    <location>
        <begin position="116"/>
        <end position="157"/>
    </location>
</feature>
<evidence type="ECO:0000256" key="2">
    <source>
        <dbReference type="SAM" id="SignalP"/>
    </source>
</evidence>
<dbReference type="HOGENOM" id="CLU_1489386_0_0_1"/>
<proteinExistence type="predicted"/>
<feature type="compositionally biased region" description="Basic and acidic residues" evidence="1">
    <location>
        <begin position="130"/>
        <end position="151"/>
    </location>
</feature>